<dbReference type="Proteomes" id="UP000189705">
    <property type="component" value="Unplaced"/>
</dbReference>
<dbReference type="GO" id="GO:0016020">
    <property type="term" value="C:membrane"/>
    <property type="evidence" value="ECO:0007669"/>
    <property type="project" value="UniProtKB-SubCell"/>
</dbReference>
<name>A0A3Q0H754_ALLSI</name>
<dbReference type="SMART" id="SM00034">
    <property type="entry name" value="CLECT"/>
    <property type="match status" value="1"/>
</dbReference>
<proteinExistence type="predicted"/>
<keyword evidence="2" id="KW-0430">Lectin</keyword>
<dbReference type="AlphaFoldDB" id="A0A3Q0H754"/>
<evidence type="ECO:0000256" key="2">
    <source>
        <dbReference type="ARBA" id="ARBA00022734"/>
    </source>
</evidence>
<sequence>MAQPRSESLLAESKPAAQDLLGMHGQEDTSPSSDLRLETPPELQRQIPRHVGHREPALASPPWSPIPLILLLMSLCLLLLISARIYGAKVMGLSQENENPTQCPVSCPDPNTTVPEMPQDQSPDKEKCPGRWSHSESRSYLFSPEKRPWAECKSSCHSLSASLLTIDSKVEMNFINTELFHYYEDRGSSLYYFQFWTGLSYYPEIRKWIWADGTTLSSGLIQLPEPSHGTDAGGACVYLQVGAVKLGRCEEALFCICEKMKKPAL</sequence>
<keyword evidence="4" id="KW-1133">Transmembrane helix</keyword>
<dbReference type="PANTHER" id="PTHR47218:SF2">
    <property type="entry name" value="C-TYPE LECTIN DOMAIN-CONTAINING PROTEIN"/>
    <property type="match status" value="1"/>
</dbReference>
<feature type="transmembrane region" description="Helical" evidence="4">
    <location>
        <begin position="66"/>
        <end position="86"/>
    </location>
</feature>
<dbReference type="KEGG" id="asn:112551377"/>
<gene>
    <name evidence="7" type="primary">LOC112551377</name>
</gene>
<dbReference type="InterPro" id="IPR033992">
    <property type="entry name" value="NKR-like_CTLD"/>
</dbReference>
<reference evidence="7" key="1">
    <citation type="submission" date="2025-08" db="UniProtKB">
        <authorList>
            <consortium name="RefSeq"/>
        </authorList>
    </citation>
    <scope>IDENTIFICATION</scope>
</reference>
<protein>
    <submittedName>
        <fullName evidence="7">C-type lectin domain family 7 member A-like</fullName>
    </submittedName>
</protein>
<dbReference type="PROSITE" id="PS50041">
    <property type="entry name" value="C_TYPE_LECTIN_2"/>
    <property type="match status" value="1"/>
</dbReference>
<dbReference type="RefSeq" id="XP_025067894.1">
    <property type="nucleotide sequence ID" value="XM_025212109.1"/>
</dbReference>
<dbReference type="PANTHER" id="PTHR47218">
    <property type="entry name" value="C-TYPE LECTIN DOMAIN FAMILY 7 MEMBER A"/>
    <property type="match status" value="1"/>
</dbReference>
<dbReference type="Pfam" id="PF00059">
    <property type="entry name" value="Lectin_C"/>
    <property type="match status" value="1"/>
</dbReference>
<dbReference type="Gene3D" id="3.10.100.10">
    <property type="entry name" value="Mannose-Binding Protein A, subunit A"/>
    <property type="match status" value="1"/>
</dbReference>
<evidence type="ECO:0000313" key="7">
    <source>
        <dbReference type="RefSeq" id="XP_025067894.1"/>
    </source>
</evidence>
<dbReference type="SUPFAM" id="SSF56436">
    <property type="entry name" value="C-type lectin-like"/>
    <property type="match status" value="1"/>
</dbReference>
<dbReference type="InterPro" id="IPR042808">
    <property type="entry name" value="CLEC7A"/>
</dbReference>
<feature type="region of interest" description="Disordered" evidence="3">
    <location>
        <begin position="111"/>
        <end position="131"/>
    </location>
</feature>
<dbReference type="STRING" id="38654.A0A3Q0H754"/>
<dbReference type="GO" id="GO:0001872">
    <property type="term" value="F:(1-&gt;3)-beta-D-glucan binding"/>
    <property type="evidence" value="ECO:0007669"/>
    <property type="project" value="InterPro"/>
</dbReference>
<organism evidence="6 7">
    <name type="scientific">Alligator sinensis</name>
    <name type="common">Chinese alligator</name>
    <dbReference type="NCBI Taxonomy" id="38654"/>
    <lineage>
        <taxon>Eukaryota</taxon>
        <taxon>Metazoa</taxon>
        <taxon>Chordata</taxon>
        <taxon>Craniata</taxon>
        <taxon>Vertebrata</taxon>
        <taxon>Euteleostomi</taxon>
        <taxon>Archelosauria</taxon>
        <taxon>Archosauria</taxon>
        <taxon>Crocodylia</taxon>
        <taxon>Alligatoridae</taxon>
        <taxon>Alligatorinae</taxon>
        <taxon>Alligator</taxon>
    </lineage>
</organism>
<dbReference type="InterPro" id="IPR016186">
    <property type="entry name" value="C-type_lectin-like/link_sf"/>
</dbReference>
<feature type="compositionally biased region" description="Basic and acidic residues" evidence="3">
    <location>
        <begin position="122"/>
        <end position="131"/>
    </location>
</feature>
<evidence type="ECO:0000259" key="5">
    <source>
        <dbReference type="PROSITE" id="PS50041"/>
    </source>
</evidence>
<dbReference type="InterPro" id="IPR001304">
    <property type="entry name" value="C-type_lectin-like"/>
</dbReference>
<keyword evidence="6" id="KW-1185">Reference proteome</keyword>
<keyword evidence="4" id="KW-0472">Membrane</keyword>
<keyword evidence="4" id="KW-0812">Transmembrane</keyword>
<feature type="region of interest" description="Disordered" evidence="3">
    <location>
        <begin position="1"/>
        <end position="38"/>
    </location>
</feature>
<dbReference type="GO" id="GO:0071226">
    <property type="term" value="P:cellular response to molecule of fungal origin"/>
    <property type="evidence" value="ECO:0007669"/>
    <property type="project" value="InterPro"/>
</dbReference>
<dbReference type="CDD" id="cd03593">
    <property type="entry name" value="CLECT_NK_receptors_like"/>
    <property type="match status" value="1"/>
</dbReference>
<dbReference type="InterPro" id="IPR016187">
    <property type="entry name" value="CTDL_fold"/>
</dbReference>
<feature type="domain" description="C-type lectin" evidence="5">
    <location>
        <begin position="135"/>
        <end position="258"/>
    </location>
</feature>
<dbReference type="GeneID" id="112551377"/>
<evidence type="ECO:0000256" key="3">
    <source>
        <dbReference type="SAM" id="MobiDB-lite"/>
    </source>
</evidence>
<comment type="subcellular location">
    <subcellularLocation>
        <location evidence="1">Membrane</location>
        <topology evidence="1">Single-pass membrane protein</topology>
    </subcellularLocation>
</comment>
<evidence type="ECO:0000313" key="6">
    <source>
        <dbReference type="Proteomes" id="UP000189705"/>
    </source>
</evidence>
<dbReference type="InParanoid" id="A0A3Q0H754"/>
<accession>A0A3Q0H754</accession>
<evidence type="ECO:0000256" key="1">
    <source>
        <dbReference type="ARBA" id="ARBA00004167"/>
    </source>
</evidence>
<evidence type="ECO:0000256" key="4">
    <source>
        <dbReference type="SAM" id="Phobius"/>
    </source>
</evidence>